<dbReference type="InterPro" id="IPR051679">
    <property type="entry name" value="DASS-Related_Transporters"/>
</dbReference>
<dbReference type="KEGG" id="thu:AC731_011125"/>
<dbReference type="GO" id="GO:0008324">
    <property type="term" value="F:monoatomic cation transmembrane transporter activity"/>
    <property type="evidence" value="ECO:0007669"/>
    <property type="project" value="InterPro"/>
</dbReference>
<dbReference type="Pfam" id="PF03600">
    <property type="entry name" value="CitMHS"/>
    <property type="match status" value="1"/>
</dbReference>
<evidence type="ECO:0000256" key="5">
    <source>
        <dbReference type="ARBA" id="ARBA00022989"/>
    </source>
</evidence>
<evidence type="ECO:0000256" key="3">
    <source>
        <dbReference type="ARBA" id="ARBA00022692"/>
    </source>
</evidence>
<evidence type="ECO:0000313" key="9">
    <source>
        <dbReference type="EMBL" id="AMO37445.1"/>
    </source>
</evidence>
<feature type="transmembrane region" description="Helical" evidence="7">
    <location>
        <begin position="553"/>
        <end position="573"/>
    </location>
</feature>
<feature type="transmembrane region" description="Helical" evidence="7">
    <location>
        <begin position="167"/>
        <end position="187"/>
    </location>
</feature>
<gene>
    <name evidence="9" type="ORF">AC731_011125</name>
</gene>
<feature type="transmembrane region" description="Helical" evidence="7">
    <location>
        <begin position="430"/>
        <end position="448"/>
    </location>
</feature>
<dbReference type="STRING" id="1134435.AC731_011125"/>
<protein>
    <submittedName>
        <fullName evidence="9">Carboxylate transporter</fullName>
    </submittedName>
</protein>
<dbReference type="InterPro" id="IPR004680">
    <property type="entry name" value="Cit_transptr-like_dom"/>
</dbReference>
<evidence type="ECO:0000313" key="10">
    <source>
        <dbReference type="Proteomes" id="UP000036902"/>
    </source>
</evidence>
<feature type="transmembrane region" description="Helical" evidence="7">
    <location>
        <begin position="515"/>
        <end position="533"/>
    </location>
</feature>
<organism evidence="9 10">
    <name type="scientific">Thauera humireducens</name>
    <dbReference type="NCBI Taxonomy" id="1134435"/>
    <lineage>
        <taxon>Bacteria</taxon>
        <taxon>Pseudomonadati</taxon>
        <taxon>Pseudomonadota</taxon>
        <taxon>Betaproteobacteria</taxon>
        <taxon>Rhodocyclales</taxon>
        <taxon>Zoogloeaceae</taxon>
        <taxon>Thauera</taxon>
    </lineage>
</organism>
<evidence type="ECO:0000256" key="7">
    <source>
        <dbReference type="SAM" id="Phobius"/>
    </source>
</evidence>
<keyword evidence="2" id="KW-0813">Transport</keyword>
<evidence type="ECO:0000256" key="6">
    <source>
        <dbReference type="ARBA" id="ARBA00023136"/>
    </source>
</evidence>
<dbReference type="PANTHER" id="PTHR43652:SF2">
    <property type="entry name" value="BASIC AMINO ACID ANTIPORTER YFCC-RELATED"/>
    <property type="match status" value="1"/>
</dbReference>
<evidence type="ECO:0000256" key="4">
    <source>
        <dbReference type="ARBA" id="ARBA00022737"/>
    </source>
</evidence>
<dbReference type="Gene3D" id="3.30.70.1450">
    <property type="entry name" value="Regulator of K+ conductance, C-terminal domain"/>
    <property type="match status" value="2"/>
</dbReference>
<accession>A0A127K660</accession>
<dbReference type="EMBL" id="CP014646">
    <property type="protein sequence ID" value="AMO37445.1"/>
    <property type="molecule type" value="Genomic_DNA"/>
</dbReference>
<dbReference type="SUPFAM" id="SSF116726">
    <property type="entry name" value="TrkA C-terminal domain-like"/>
    <property type="match status" value="2"/>
</dbReference>
<proteinExistence type="predicted"/>
<reference evidence="10" key="1">
    <citation type="submission" date="2016-03" db="EMBL/GenBank/DDBJ databases">
        <authorList>
            <person name="Ma C."/>
            <person name="Zhou S."/>
            <person name="Yang G."/>
        </authorList>
    </citation>
    <scope>NUCLEOTIDE SEQUENCE [LARGE SCALE GENOMIC DNA]</scope>
    <source>
        <strain evidence="10">SgZ-1</strain>
    </source>
</reference>
<dbReference type="PROSITE" id="PS51202">
    <property type="entry name" value="RCK_C"/>
    <property type="match status" value="2"/>
</dbReference>
<dbReference type="GO" id="GO:0005886">
    <property type="term" value="C:plasma membrane"/>
    <property type="evidence" value="ECO:0007669"/>
    <property type="project" value="TreeGrafter"/>
</dbReference>
<feature type="domain" description="RCK C-terminal" evidence="8">
    <location>
        <begin position="282"/>
        <end position="368"/>
    </location>
</feature>
<feature type="transmembrane region" description="Helical" evidence="7">
    <location>
        <begin position="468"/>
        <end position="485"/>
    </location>
</feature>
<feature type="transmembrane region" description="Helical" evidence="7">
    <location>
        <begin position="383"/>
        <end position="399"/>
    </location>
</feature>
<evidence type="ECO:0000256" key="1">
    <source>
        <dbReference type="ARBA" id="ARBA00004141"/>
    </source>
</evidence>
<dbReference type="AlphaFoldDB" id="A0A127K660"/>
<name>A0A127K660_9RHOO</name>
<dbReference type="Pfam" id="PF02080">
    <property type="entry name" value="TrkA_C"/>
    <property type="match status" value="2"/>
</dbReference>
<dbReference type="InterPro" id="IPR006037">
    <property type="entry name" value="RCK_C"/>
</dbReference>
<sequence length="578" mass="61647">MTAYLVLGSIAVLLALLVHGRISPAILFATWAGGYHLLGLSSQQAFLSSFTNPALATLILLLLVSLALERSPLLDRLSSSLLKGSEGRAILKLGGFATLISAFMNNTAVVGALLGPISKQRRHPPSKLLIPLSYASILGGITTLVGTSTNLVVNSFAIEAGLPPLHMFQFTVVGLPVAIMCIVVMALGTRLLPTNAATEEESRSAYFLEARLAPDSPLVGRSIEQNRLRNLEGLFLVEIERDGHLISPVGPAEVLLAGDVLVFTGEVTKVQALQRFPGLQVFGAGADALLKSNLVEVVISNQSELANRTLRDVDFRTMFDAGVVGIRRGDKRLTGQLGRIPLRVGDSLLLAAGPDFFQHRNLDRNFHVLNGAGLRPRMTARQSTLALSGFAAVILLSALEWLPLFSGLLILLAALLASGLLTLGEMRRRFPFELMIVIASALTIAGVIERSGAAELMAGWMRQLFDGYGVSGALVGVYLITLALTELVTNNAAAALAFPIALGTARAFGVDPTPFVMVVAYGASAGFLIPFGYQTHLMVYSAGRYRMRDFLRAGLPISLTYSIGVLLLVPLAFPFRPG</sequence>
<dbReference type="Proteomes" id="UP000036902">
    <property type="component" value="Chromosome"/>
</dbReference>
<feature type="domain" description="RCK C-terminal" evidence="8">
    <location>
        <begin position="194"/>
        <end position="279"/>
    </location>
</feature>
<feature type="transmembrane region" description="Helical" evidence="7">
    <location>
        <begin position="44"/>
        <end position="68"/>
    </location>
</feature>
<dbReference type="GO" id="GO:0006813">
    <property type="term" value="P:potassium ion transport"/>
    <property type="evidence" value="ECO:0007669"/>
    <property type="project" value="InterPro"/>
</dbReference>
<keyword evidence="10" id="KW-1185">Reference proteome</keyword>
<evidence type="ECO:0000256" key="2">
    <source>
        <dbReference type="ARBA" id="ARBA00022448"/>
    </source>
</evidence>
<comment type="subcellular location">
    <subcellularLocation>
        <location evidence="1">Membrane</location>
        <topology evidence="1">Multi-pass membrane protein</topology>
    </subcellularLocation>
</comment>
<keyword evidence="5 7" id="KW-1133">Transmembrane helix</keyword>
<dbReference type="RefSeq" id="WP_048706068.1">
    <property type="nucleotide sequence ID" value="NZ_CP014646.1"/>
</dbReference>
<keyword evidence="6 7" id="KW-0472">Membrane</keyword>
<keyword evidence="4" id="KW-0677">Repeat</keyword>
<evidence type="ECO:0000259" key="8">
    <source>
        <dbReference type="PROSITE" id="PS51202"/>
    </source>
</evidence>
<feature type="transmembrane region" description="Helical" evidence="7">
    <location>
        <begin position="128"/>
        <end position="147"/>
    </location>
</feature>
<dbReference type="PANTHER" id="PTHR43652">
    <property type="entry name" value="BASIC AMINO ACID ANTIPORTER YFCC-RELATED"/>
    <property type="match status" value="1"/>
</dbReference>
<keyword evidence="3 7" id="KW-0812">Transmembrane</keyword>
<dbReference type="InterPro" id="IPR036721">
    <property type="entry name" value="RCK_C_sf"/>
</dbReference>